<organism evidence="2 3">
    <name type="scientific">Caballeronia hypogeia</name>
    <dbReference type="NCBI Taxonomy" id="1777140"/>
    <lineage>
        <taxon>Bacteria</taxon>
        <taxon>Pseudomonadati</taxon>
        <taxon>Pseudomonadota</taxon>
        <taxon>Betaproteobacteria</taxon>
        <taxon>Burkholderiales</taxon>
        <taxon>Burkholderiaceae</taxon>
        <taxon>Caballeronia</taxon>
    </lineage>
</organism>
<comment type="caution">
    <text evidence="2">The sequence shown here is derived from an EMBL/GenBank/DDBJ whole genome shotgun (WGS) entry which is preliminary data.</text>
</comment>
<keyword evidence="1" id="KW-0732">Signal</keyword>
<dbReference type="AlphaFoldDB" id="A0A158AUV5"/>
<keyword evidence="3" id="KW-1185">Reference proteome</keyword>
<reference evidence="2" key="1">
    <citation type="submission" date="2016-01" db="EMBL/GenBank/DDBJ databases">
        <authorList>
            <person name="Peeters C."/>
        </authorList>
    </citation>
    <scope>NUCLEOTIDE SEQUENCE</scope>
    <source>
        <strain evidence="2">LMG 29322</strain>
    </source>
</reference>
<feature type="signal peptide" evidence="1">
    <location>
        <begin position="1"/>
        <end position="18"/>
    </location>
</feature>
<proteinExistence type="predicted"/>
<dbReference type="EMBL" id="FCOA02000007">
    <property type="protein sequence ID" value="SAK61440.1"/>
    <property type="molecule type" value="Genomic_DNA"/>
</dbReference>
<name>A0A158AUV5_9BURK</name>
<feature type="chain" id="PRO_5007621034" description="Lipoprotein" evidence="1">
    <location>
        <begin position="19"/>
        <end position="420"/>
    </location>
</feature>
<dbReference type="Proteomes" id="UP000054851">
    <property type="component" value="Unassembled WGS sequence"/>
</dbReference>
<gene>
    <name evidence="2" type="ORF">AWB79_02803</name>
</gene>
<evidence type="ECO:0008006" key="4">
    <source>
        <dbReference type="Google" id="ProtNLM"/>
    </source>
</evidence>
<evidence type="ECO:0000256" key="1">
    <source>
        <dbReference type="SAM" id="SignalP"/>
    </source>
</evidence>
<evidence type="ECO:0000313" key="3">
    <source>
        <dbReference type="Proteomes" id="UP000054851"/>
    </source>
</evidence>
<sequence>MRRHFLLLVICMVGISMAQLGCAAEPEDEIEPRAFCEWVDLRTLGESAHVSGSARFLYFRDNPGFDSRQVRSIAVGGYSVYEVPISTLSVCAEPPDLKKAVRKMMLAPDGAELALLEAFDRYASNEKVKTPKVLELAIDHSSDFHRFDKRSFATIDQLAVESAYRYRWLQTHGGGRFTMEELSAAAALEERRFPVMVVYTGVIDHGSARDLLVQMAFAAREAPSDIVLVGHSDTCEPGRVMYLEELPPFGDGPVRYEFIDAPGIRSDVCGGTAATLSTEIPQVPSHTKSFDSLDPEGKSFYIVDLVKRALLEAGITDAKVYAAGPVDTDLAYIGISNLLNSVNPEGAFSGPRLERLLLHISRNGKKLTIEQRYEYSNFKGTQRWRDPEQRQFADDAFARGAQDFLGVLISSVKLLILKGE</sequence>
<protein>
    <recommendedName>
        <fullName evidence="4">Lipoprotein</fullName>
    </recommendedName>
</protein>
<evidence type="ECO:0000313" key="2">
    <source>
        <dbReference type="EMBL" id="SAK61440.1"/>
    </source>
</evidence>
<accession>A0A158AUV5</accession>